<proteinExistence type="predicted"/>
<dbReference type="RefSeq" id="WP_226576071.1">
    <property type="nucleotide sequence ID" value="NZ_BLAY01000013.1"/>
</dbReference>
<protein>
    <submittedName>
        <fullName evidence="2">Uncharacterized protein</fullName>
    </submittedName>
</protein>
<feature type="transmembrane region" description="Helical" evidence="1">
    <location>
        <begin position="30"/>
        <end position="54"/>
    </location>
</feature>
<name>A0AAV3X751_9CYAN</name>
<evidence type="ECO:0000313" key="2">
    <source>
        <dbReference type="EMBL" id="GET36465.1"/>
    </source>
</evidence>
<accession>A0AAV3X751</accession>
<comment type="caution">
    <text evidence="2">The sequence shown here is derived from an EMBL/GenBank/DDBJ whole genome shotgun (WGS) entry which is preliminary data.</text>
</comment>
<gene>
    <name evidence="2" type="ORF">MiSe_12160</name>
</gene>
<organism evidence="2 3">
    <name type="scientific">Microseira wollei NIES-4236</name>
    <dbReference type="NCBI Taxonomy" id="2530354"/>
    <lineage>
        <taxon>Bacteria</taxon>
        <taxon>Bacillati</taxon>
        <taxon>Cyanobacteriota</taxon>
        <taxon>Cyanophyceae</taxon>
        <taxon>Oscillatoriophycideae</taxon>
        <taxon>Aerosakkonematales</taxon>
        <taxon>Aerosakkonemataceae</taxon>
        <taxon>Microseira</taxon>
    </lineage>
</organism>
<keyword evidence="1" id="KW-0812">Transmembrane</keyword>
<keyword evidence="3" id="KW-1185">Reference proteome</keyword>
<evidence type="ECO:0000313" key="3">
    <source>
        <dbReference type="Proteomes" id="UP001050975"/>
    </source>
</evidence>
<reference evidence="2" key="1">
    <citation type="submission" date="2019-10" db="EMBL/GenBank/DDBJ databases">
        <title>Draft genome sequece of Microseira wollei NIES-4236.</title>
        <authorList>
            <person name="Yamaguchi H."/>
            <person name="Suzuki S."/>
            <person name="Kawachi M."/>
        </authorList>
    </citation>
    <scope>NUCLEOTIDE SEQUENCE</scope>
    <source>
        <strain evidence="2">NIES-4236</strain>
    </source>
</reference>
<evidence type="ECO:0000256" key="1">
    <source>
        <dbReference type="SAM" id="Phobius"/>
    </source>
</evidence>
<keyword evidence="1" id="KW-1133">Transmembrane helix</keyword>
<keyword evidence="1" id="KW-0472">Membrane</keyword>
<dbReference type="EMBL" id="BLAY01000013">
    <property type="protein sequence ID" value="GET36465.1"/>
    <property type="molecule type" value="Genomic_DNA"/>
</dbReference>
<sequence>MSQNEQAGRDIIKVGRDYIRHIQINILSGNWVAVIISLIPVLLGFYILIGVANWTVEIIGNQSQDISTNTTLNQGEVQILGLGSSASSPFLFIQASSENGLVNIVLSQVPFSEYKKGVIKLGKGFQGEGSLLLGSKEGVKEYKANTDGTDLTIKLDANPTQKGEFVKGTVFGTITDGTRSSKVSYKLVVPIQ</sequence>
<dbReference type="AlphaFoldDB" id="A0AAV3X751"/>
<dbReference type="Proteomes" id="UP001050975">
    <property type="component" value="Unassembled WGS sequence"/>
</dbReference>